<name>A0ABD3PZJ7_9STRA</name>
<organism evidence="1 2">
    <name type="scientific">Cyclotella atomus</name>
    <dbReference type="NCBI Taxonomy" id="382360"/>
    <lineage>
        <taxon>Eukaryota</taxon>
        <taxon>Sar</taxon>
        <taxon>Stramenopiles</taxon>
        <taxon>Ochrophyta</taxon>
        <taxon>Bacillariophyta</taxon>
        <taxon>Coscinodiscophyceae</taxon>
        <taxon>Thalassiosirophycidae</taxon>
        <taxon>Stephanodiscales</taxon>
        <taxon>Stephanodiscaceae</taxon>
        <taxon>Cyclotella</taxon>
    </lineage>
</organism>
<dbReference type="EMBL" id="JALLPJ020000389">
    <property type="protein sequence ID" value="KAL3793483.1"/>
    <property type="molecule type" value="Genomic_DNA"/>
</dbReference>
<evidence type="ECO:0000313" key="2">
    <source>
        <dbReference type="Proteomes" id="UP001530400"/>
    </source>
</evidence>
<keyword evidence="2" id="KW-1185">Reference proteome</keyword>
<dbReference type="PANTHER" id="PTHR12121">
    <property type="entry name" value="CARBON CATABOLITE REPRESSOR PROTEIN 4"/>
    <property type="match status" value="1"/>
</dbReference>
<evidence type="ECO:0000313" key="1">
    <source>
        <dbReference type="EMBL" id="KAL3793483.1"/>
    </source>
</evidence>
<dbReference type="InterPro" id="IPR050410">
    <property type="entry name" value="CCR4/nocturin_mRNA_transcr"/>
</dbReference>
<accession>A0ABD3PZJ7</accession>
<dbReference type="PANTHER" id="PTHR12121:SF36">
    <property type="entry name" value="ENDONUCLEASE_EXONUCLEASE_PHOSPHATASE DOMAIN-CONTAINING PROTEIN"/>
    <property type="match status" value="1"/>
</dbReference>
<dbReference type="InterPro" id="IPR036691">
    <property type="entry name" value="Endo/exonu/phosph_ase_sf"/>
</dbReference>
<dbReference type="AlphaFoldDB" id="A0ABD3PZJ7"/>
<reference evidence="1 2" key="1">
    <citation type="submission" date="2024-10" db="EMBL/GenBank/DDBJ databases">
        <title>Updated reference genomes for cyclostephanoid diatoms.</title>
        <authorList>
            <person name="Roberts W.R."/>
            <person name="Alverson A.J."/>
        </authorList>
    </citation>
    <scope>NUCLEOTIDE SEQUENCE [LARGE SCALE GENOMIC DNA]</scope>
    <source>
        <strain evidence="1 2">AJA010-31</strain>
    </source>
</reference>
<proteinExistence type="predicted"/>
<gene>
    <name evidence="1" type="ORF">ACHAWO_002094</name>
</gene>
<sequence length="386" mass="42508">MRTTRLFRLRCRAFSTALLCQQAIRFTLCTALTITTFNILSPIHRSIDASHHRESEREDLWRPRMEGVAGFIADTFSKSDVIMLQEWWFDDSFAAIFDEATGHLFHRITERRPGAIDGHVRDDGLCCLIRKSGKLEPVSSHQVSTAPTRISQLVHCRERGGAGRDVYLANSHLSFPGHADPFINDQRQANEAKIIIDALSTAAASAAANNNRNSSESLQIICGDFNSNSHGSAAMLCESNNYVNCASAAAQQMLTSVGGRINLGVTQCNHLGEHVSVDHVFLRLNKPKSNNDPTAEPQSTTTGIQTNNRCAALAMGYLDTKGSRILNVQKENLMIEGKQVLSDHRPVTVAIDWPRFVVEGADASGRCNNNFTLPLDPLEPAWGVIQ</sequence>
<evidence type="ECO:0008006" key="3">
    <source>
        <dbReference type="Google" id="ProtNLM"/>
    </source>
</evidence>
<dbReference type="Proteomes" id="UP001530400">
    <property type="component" value="Unassembled WGS sequence"/>
</dbReference>
<protein>
    <recommendedName>
        <fullName evidence="3">Endonuclease/exonuclease/phosphatase domain-containing protein</fullName>
    </recommendedName>
</protein>
<dbReference type="Gene3D" id="3.60.10.10">
    <property type="entry name" value="Endonuclease/exonuclease/phosphatase"/>
    <property type="match status" value="1"/>
</dbReference>
<dbReference type="SUPFAM" id="SSF56219">
    <property type="entry name" value="DNase I-like"/>
    <property type="match status" value="1"/>
</dbReference>
<comment type="caution">
    <text evidence="1">The sequence shown here is derived from an EMBL/GenBank/DDBJ whole genome shotgun (WGS) entry which is preliminary data.</text>
</comment>